<accession>A9UY99</accession>
<dbReference type="InterPro" id="IPR024050">
    <property type="entry name" value="AICAR_Tfase_insert_dom_sf"/>
</dbReference>
<dbReference type="EMBL" id="CH991549">
    <property type="protein sequence ID" value="EDQ89822.1"/>
    <property type="molecule type" value="Genomic_DNA"/>
</dbReference>
<dbReference type="GeneID" id="5890592"/>
<reference evidence="11 12" key="1">
    <citation type="journal article" date="2008" name="Nature">
        <title>The genome of the choanoflagellate Monosiga brevicollis and the origin of metazoans.</title>
        <authorList>
            <consortium name="JGI Sequencing"/>
            <person name="King N."/>
            <person name="Westbrook M.J."/>
            <person name="Young S.L."/>
            <person name="Kuo A."/>
            <person name="Abedin M."/>
            <person name="Chapman J."/>
            <person name="Fairclough S."/>
            <person name="Hellsten U."/>
            <person name="Isogai Y."/>
            <person name="Letunic I."/>
            <person name="Marr M."/>
            <person name="Pincus D."/>
            <person name="Putnam N."/>
            <person name="Rokas A."/>
            <person name="Wright K.J."/>
            <person name="Zuzow R."/>
            <person name="Dirks W."/>
            <person name="Good M."/>
            <person name="Goodstein D."/>
            <person name="Lemons D."/>
            <person name="Li W."/>
            <person name="Lyons J.B."/>
            <person name="Morris A."/>
            <person name="Nichols S."/>
            <person name="Richter D.J."/>
            <person name="Salamov A."/>
            <person name="Bork P."/>
            <person name="Lim W.A."/>
            <person name="Manning G."/>
            <person name="Miller W.T."/>
            <person name="McGinnis W."/>
            <person name="Shapiro H."/>
            <person name="Tjian R."/>
            <person name="Grigoriev I.V."/>
            <person name="Rokhsar D."/>
        </authorList>
    </citation>
    <scope>NUCLEOTIDE SEQUENCE [LARGE SCALE GENOMIC DNA]</scope>
    <source>
        <strain evidence="12">MX1 / ATCC 50154</strain>
    </source>
</reference>
<evidence type="ECO:0000313" key="12">
    <source>
        <dbReference type="Proteomes" id="UP000001357"/>
    </source>
</evidence>
<dbReference type="FunCoup" id="A9UY99">
    <property type="interactions" value="1081"/>
</dbReference>
<evidence type="ECO:0000256" key="1">
    <source>
        <dbReference type="ARBA" id="ARBA00004514"/>
    </source>
</evidence>
<dbReference type="UniPathway" id="UPA00074">
    <property type="reaction ID" value="UER00133"/>
</dbReference>
<comment type="similarity">
    <text evidence="4">Belongs to the PurH family.</text>
</comment>
<dbReference type="Gene3D" id="3.40.50.1380">
    <property type="entry name" value="Methylglyoxal synthase-like domain"/>
    <property type="match status" value="1"/>
</dbReference>
<comment type="subcellular location">
    <subcellularLocation>
        <location evidence="1">Cytoplasm</location>
        <location evidence="1">Cytosol</location>
    </subcellularLocation>
</comment>
<dbReference type="SMART" id="SM00851">
    <property type="entry name" value="MGS"/>
    <property type="match status" value="1"/>
</dbReference>
<dbReference type="NCBIfam" id="NF002049">
    <property type="entry name" value="PRK00881.1"/>
    <property type="match status" value="1"/>
</dbReference>
<dbReference type="OMA" id="IKHNNPC"/>
<keyword evidence="5" id="KW-0963">Cytoplasm</keyword>
<dbReference type="GO" id="GO:0006189">
    <property type="term" value="P:'de novo' IMP biosynthetic process"/>
    <property type="evidence" value="ECO:0000318"/>
    <property type="project" value="GO_Central"/>
</dbReference>
<comment type="pathway">
    <text evidence="2">Purine metabolism; IMP biosynthesis via de novo pathway; IMP from 5-formamido-1-(5-phospho-D-ribosyl)imidazole-4-carboxamide: step 1/1.</text>
</comment>
<dbReference type="PROSITE" id="PS51855">
    <property type="entry name" value="MGS"/>
    <property type="match status" value="1"/>
</dbReference>
<evidence type="ECO:0000256" key="7">
    <source>
        <dbReference type="ARBA" id="ARBA00022755"/>
    </source>
</evidence>
<evidence type="ECO:0000256" key="8">
    <source>
        <dbReference type="ARBA" id="ARBA00022801"/>
    </source>
</evidence>
<evidence type="ECO:0000256" key="2">
    <source>
        <dbReference type="ARBA" id="ARBA00004844"/>
    </source>
</evidence>
<feature type="domain" description="MGS-like" evidence="10">
    <location>
        <begin position="1"/>
        <end position="147"/>
    </location>
</feature>
<dbReference type="NCBIfam" id="TIGR00355">
    <property type="entry name" value="purH"/>
    <property type="match status" value="1"/>
</dbReference>
<dbReference type="InterPro" id="IPR036914">
    <property type="entry name" value="MGS-like_dom_sf"/>
</dbReference>
<comment type="pathway">
    <text evidence="3">Purine metabolism; IMP biosynthesis via de novo pathway; 5-formamido-1-(5-phospho-D-ribosyl)imidazole-4-carboxamide from 5-amino-1-(5-phospho-D-ribosyl)imidazole-4-carboxamide (10-formyl THF route): step 1/1.</text>
</comment>
<evidence type="ECO:0000256" key="9">
    <source>
        <dbReference type="ARBA" id="ARBA00023268"/>
    </source>
</evidence>
<evidence type="ECO:0000256" key="3">
    <source>
        <dbReference type="ARBA" id="ARBA00004954"/>
    </source>
</evidence>
<dbReference type="FunFam" id="3.40.50.1380:FF:000001">
    <property type="entry name" value="Bifunctional purine biosynthesis protein PurH"/>
    <property type="match status" value="1"/>
</dbReference>
<keyword evidence="6" id="KW-0808">Transferase</keyword>
<evidence type="ECO:0000259" key="10">
    <source>
        <dbReference type="PROSITE" id="PS51855"/>
    </source>
</evidence>
<dbReference type="CDD" id="cd01421">
    <property type="entry name" value="IMPCH"/>
    <property type="match status" value="1"/>
</dbReference>
<dbReference type="SUPFAM" id="SSF52335">
    <property type="entry name" value="Methylglyoxal synthase-like"/>
    <property type="match status" value="1"/>
</dbReference>
<dbReference type="HAMAP" id="MF_00139">
    <property type="entry name" value="PurH"/>
    <property type="match status" value="1"/>
</dbReference>
<dbReference type="Gene3D" id="3.40.140.20">
    <property type="match status" value="2"/>
</dbReference>
<dbReference type="GO" id="GO:0005829">
    <property type="term" value="C:cytosol"/>
    <property type="evidence" value="ECO:0000318"/>
    <property type="project" value="GO_Central"/>
</dbReference>
<dbReference type="AlphaFoldDB" id="A9UY99"/>
<dbReference type="GO" id="GO:0004643">
    <property type="term" value="F:phosphoribosylaminoimidazolecarboxamide formyltransferase activity"/>
    <property type="evidence" value="ECO:0000318"/>
    <property type="project" value="GO_Central"/>
</dbReference>
<evidence type="ECO:0000256" key="6">
    <source>
        <dbReference type="ARBA" id="ARBA00022679"/>
    </source>
</evidence>
<dbReference type="InterPro" id="IPR024051">
    <property type="entry name" value="AICAR_Tfase_dup_dom_sf"/>
</dbReference>
<dbReference type="SMART" id="SM00798">
    <property type="entry name" value="AICARFT_IMPCHas"/>
    <property type="match status" value="1"/>
</dbReference>
<dbReference type="Pfam" id="PF02142">
    <property type="entry name" value="MGS"/>
    <property type="match status" value="1"/>
</dbReference>
<keyword evidence="8" id="KW-0378">Hydrolase</keyword>
<dbReference type="RefSeq" id="XP_001745244.1">
    <property type="nucleotide sequence ID" value="XM_001745192.1"/>
</dbReference>
<dbReference type="PANTHER" id="PTHR11692:SF0">
    <property type="entry name" value="BIFUNCTIONAL PURINE BIOSYNTHESIS PROTEIN ATIC"/>
    <property type="match status" value="1"/>
</dbReference>
<organism evidence="11 12">
    <name type="scientific">Monosiga brevicollis</name>
    <name type="common">Choanoflagellate</name>
    <dbReference type="NCBI Taxonomy" id="81824"/>
    <lineage>
        <taxon>Eukaryota</taxon>
        <taxon>Choanoflagellata</taxon>
        <taxon>Craspedida</taxon>
        <taxon>Salpingoecidae</taxon>
        <taxon>Monosiga</taxon>
    </lineage>
</organism>
<dbReference type="Pfam" id="PF01808">
    <property type="entry name" value="AICARFT_IMPCHas"/>
    <property type="match status" value="1"/>
</dbReference>
<dbReference type="FunFam" id="3.40.140.20:FF:000003">
    <property type="entry name" value="Bifunctional purine biosynthesis protein"/>
    <property type="match status" value="1"/>
</dbReference>
<evidence type="ECO:0000256" key="5">
    <source>
        <dbReference type="ARBA" id="ARBA00022490"/>
    </source>
</evidence>
<evidence type="ECO:0000256" key="4">
    <source>
        <dbReference type="ARBA" id="ARBA00007667"/>
    </source>
</evidence>
<dbReference type="NCBIfam" id="NF005492">
    <property type="entry name" value="PRK07106.1"/>
    <property type="match status" value="1"/>
</dbReference>
<evidence type="ECO:0000313" key="11">
    <source>
        <dbReference type="EMBL" id="EDQ89822.1"/>
    </source>
</evidence>
<dbReference type="InParanoid" id="A9UY99"/>
<dbReference type="GO" id="GO:0003937">
    <property type="term" value="F:IMP cyclohydrolase activity"/>
    <property type="evidence" value="ECO:0000318"/>
    <property type="project" value="GO_Central"/>
</dbReference>
<proteinExistence type="inferred from homology"/>
<dbReference type="PIRSF" id="PIRSF000414">
    <property type="entry name" value="AICARFT_IMPCHas"/>
    <property type="match status" value="1"/>
</dbReference>
<dbReference type="STRING" id="81824.A9UY99"/>
<dbReference type="InterPro" id="IPR011607">
    <property type="entry name" value="MGS-like_dom"/>
</dbReference>
<keyword evidence="7" id="KW-0658">Purine biosynthesis</keyword>
<keyword evidence="9" id="KW-0511">Multifunctional enzyme</keyword>
<dbReference type="KEGG" id="mbr:MONBRDRAFT_18908"/>
<keyword evidence="12" id="KW-1185">Reference proteome</keyword>
<name>A9UY99_MONBE</name>
<sequence>MAVPIKRALVSVFNKTGLEDLASAFQQYGTTVLSTGGTAKKLRELGVTVVDVSEVTNFPEMLDGRVKTLHPKIHGGLLANRAIPDHLKQLEEHQIEPIDLVVCNLYPFEETVASGKDFAGCIEMIDIGGPTMVRAAAKNCDSVAVVTNPEQYPRLIEEMAAHDGALTLETRRRLARDAFVATARYDSAVAAYMSDNTESPAFSSRHYVQEGALRYGVNPHQNPASYSRLAGGDFPFTVLNGAPGYTNLMDALNSWQLVRELEAALGVPAAASFKHVSPAGAAIARPLTEAETEAFEVVGVELSEQALAYVRARNADPMSSFGDFAALSGTCDASTAKILRREVGDGVIAADYTPEALEILKQKKGGKYLVLKGDVNYVPPVDEVKEVYGVALTQKRNDAVITKDLMTKEIVTSEQLPEDALRDMVLATITVKYTQSNSVCYAVGGQVVGVGAGQQSRVDCVKLAGRKVDTWHMRFHPKVRALKFKKEGVSRPERVNARVAYISDDMTANERAQWIKLFEEEPEPLTAEERAAWSNELKQVCLSSDAFFPFRDNIDQATKHGVSYIAQPGGSTNDQAVIEACNEYGIAMAFTRVRVFHH</sequence>
<dbReference type="InterPro" id="IPR002695">
    <property type="entry name" value="PurH-like"/>
</dbReference>
<dbReference type="InterPro" id="IPR016193">
    <property type="entry name" value="Cytidine_deaminase-like"/>
</dbReference>
<gene>
    <name evidence="11" type="ORF">MONBRDRAFT_18908</name>
</gene>
<protein>
    <recommendedName>
        <fullName evidence="10">MGS-like domain-containing protein</fullName>
    </recommendedName>
</protein>
<dbReference type="SUPFAM" id="SSF53927">
    <property type="entry name" value="Cytidine deaminase-like"/>
    <property type="match status" value="1"/>
</dbReference>
<dbReference type="eggNOG" id="KOG2555">
    <property type="taxonomic scope" value="Eukaryota"/>
</dbReference>
<dbReference type="Proteomes" id="UP000001357">
    <property type="component" value="Unassembled WGS sequence"/>
</dbReference>
<dbReference type="Gene3D" id="1.10.287.440">
    <property type="match status" value="1"/>
</dbReference>
<dbReference type="PANTHER" id="PTHR11692">
    <property type="entry name" value="BIFUNCTIONAL PURINE BIOSYNTHESIS PROTEIN PURH"/>
    <property type="match status" value="1"/>
</dbReference>